<dbReference type="PATRIC" id="fig|54005.3.peg.97"/>
<keyword evidence="1" id="KW-0472">Membrane</keyword>
<comment type="caution">
    <text evidence="2">The sequence shown here is derived from an EMBL/GenBank/DDBJ whole genome shotgun (WGS) entry which is preliminary data.</text>
</comment>
<sequence>MFYLTIVPLYFICLAGYFLTEYTRIIKNEKIRKRVNITCHVIAWLILFFYFVIRKFL</sequence>
<proteinExistence type="predicted"/>
<feature type="transmembrane region" description="Helical" evidence="1">
    <location>
        <begin position="35"/>
        <end position="53"/>
    </location>
</feature>
<dbReference type="Proteomes" id="UP000070174">
    <property type="component" value="Unassembled WGS sequence"/>
</dbReference>
<reference evidence="2 3" key="1">
    <citation type="submission" date="2016-01" db="EMBL/GenBank/DDBJ databases">
        <authorList>
            <person name="Oliw E.H."/>
        </authorList>
    </citation>
    <scope>NUCLEOTIDE SEQUENCE [LARGE SCALE GENOMIC DNA]</scope>
    <source>
        <strain evidence="2 3">CMW7756A</strain>
    </source>
</reference>
<evidence type="ECO:0000313" key="3">
    <source>
        <dbReference type="Proteomes" id="UP000070174"/>
    </source>
</evidence>
<dbReference type="EMBL" id="LRQE01000002">
    <property type="protein sequence ID" value="KXA31848.1"/>
    <property type="molecule type" value="Genomic_DNA"/>
</dbReference>
<protein>
    <submittedName>
        <fullName evidence="2">Uncharacterized protein</fullName>
    </submittedName>
</protein>
<evidence type="ECO:0000256" key="1">
    <source>
        <dbReference type="SAM" id="Phobius"/>
    </source>
</evidence>
<feature type="transmembrane region" description="Helical" evidence="1">
    <location>
        <begin position="6"/>
        <end position="23"/>
    </location>
</feature>
<accession>A0A133PSR1</accession>
<dbReference type="AlphaFoldDB" id="A0A133PSR1"/>
<evidence type="ECO:0000313" key="2">
    <source>
        <dbReference type="EMBL" id="KXA31848.1"/>
    </source>
</evidence>
<keyword evidence="1" id="KW-0812">Transmembrane</keyword>
<dbReference type="RefSeq" id="WP_005956600.1">
    <property type="nucleotide sequence ID" value="NZ_JADNMH010000001.1"/>
</dbReference>
<name>A0A133PSR1_9FIRM</name>
<keyword evidence="1" id="KW-1133">Transmembrane helix</keyword>
<gene>
    <name evidence="2" type="ORF">HMPREF3229_00098</name>
</gene>
<organism evidence="2">
    <name type="scientific">Peptoniphilus harei</name>
    <dbReference type="NCBI Taxonomy" id="54005"/>
    <lineage>
        <taxon>Bacteria</taxon>
        <taxon>Bacillati</taxon>
        <taxon>Bacillota</taxon>
        <taxon>Tissierellia</taxon>
        <taxon>Tissierellales</taxon>
        <taxon>Peptoniphilaceae</taxon>
        <taxon>Peptoniphilus</taxon>
    </lineage>
</organism>